<proteinExistence type="predicted"/>
<evidence type="ECO:0000313" key="2">
    <source>
        <dbReference type="EMBL" id="VEU44395.1"/>
    </source>
</evidence>
<dbReference type="Proteomes" id="UP000291116">
    <property type="component" value="Unassembled WGS sequence"/>
</dbReference>
<feature type="region of interest" description="Disordered" evidence="1">
    <location>
        <begin position="96"/>
        <end position="115"/>
    </location>
</feature>
<dbReference type="AlphaFoldDB" id="A0A448ZQR6"/>
<organism evidence="2 3">
    <name type="scientific">Pseudo-nitzschia multistriata</name>
    <dbReference type="NCBI Taxonomy" id="183589"/>
    <lineage>
        <taxon>Eukaryota</taxon>
        <taxon>Sar</taxon>
        <taxon>Stramenopiles</taxon>
        <taxon>Ochrophyta</taxon>
        <taxon>Bacillariophyta</taxon>
        <taxon>Bacillariophyceae</taxon>
        <taxon>Bacillariophycidae</taxon>
        <taxon>Bacillariales</taxon>
        <taxon>Bacillariaceae</taxon>
        <taxon>Pseudo-nitzschia</taxon>
    </lineage>
</organism>
<accession>A0A448ZQR6</accession>
<gene>
    <name evidence="2" type="ORF">PSNMU_V1.4_AUG-EV-PASAV3_0115010</name>
</gene>
<keyword evidence="3" id="KW-1185">Reference proteome</keyword>
<protein>
    <submittedName>
        <fullName evidence="2">Uncharacterized protein</fullName>
    </submittedName>
</protein>
<evidence type="ECO:0000313" key="3">
    <source>
        <dbReference type="Proteomes" id="UP000291116"/>
    </source>
</evidence>
<feature type="compositionally biased region" description="Gly residues" evidence="1">
    <location>
        <begin position="97"/>
        <end position="113"/>
    </location>
</feature>
<name>A0A448ZQR6_9STRA</name>
<evidence type="ECO:0000256" key="1">
    <source>
        <dbReference type="SAM" id="MobiDB-lite"/>
    </source>
</evidence>
<reference evidence="2 3" key="1">
    <citation type="submission" date="2019-01" db="EMBL/GenBank/DDBJ databases">
        <authorList>
            <person name="Ferrante I. M."/>
        </authorList>
    </citation>
    <scope>NUCLEOTIDE SEQUENCE [LARGE SCALE GENOMIC DNA]</scope>
    <source>
        <strain evidence="2 3">B856</strain>
    </source>
</reference>
<dbReference type="EMBL" id="CAACVS010000643">
    <property type="protein sequence ID" value="VEU44395.1"/>
    <property type="molecule type" value="Genomic_DNA"/>
</dbReference>
<sequence>MGGTKRSVAPSIKIINHGQVYHIISSVDGSIRFGSISSKTPAPWSWCVIGSVPRTRKLREEAERRASRLLFAAGVVARHGIGIRIRIRIRNPCGTHLGAGGEGPPGAREGVGGTRARALDGPEGVVVVAAGEFLESRRVAGVSRHGGLRPAKVGVDGQVVDGKVDADADVRDRGQGGCQRVGDGDDRGEVFLLDVEGPGSLVGADPRVLAPDAGADGNGVVFVVGAALDVGIAHKGAICSALGQGGGAIDRVDHHFACGSLSLWFLWFLWFLCPGGIFGELRGVEGARVPDSGSPGVHVGLVDPLAALEKGLEKVG</sequence>